<protein>
    <submittedName>
        <fullName evidence="2">Uncharacterized protein</fullName>
    </submittedName>
</protein>
<feature type="compositionally biased region" description="Polar residues" evidence="1">
    <location>
        <begin position="57"/>
        <end position="67"/>
    </location>
</feature>
<dbReference type="EMBL" id="GAIX01010599">
    <property type="protein sequence ID" value="JAA81961.1"/>
    <property type="molecule type" value="Transcribed_RNA"/>
</dbReference>
<organism evidence="2">
    <name type="scientific">Pararge aegeria</name>
    <name type="common">speckled wood butterfly</name>
    <dbReference type="NCBI Taxonomy" id="116150"/>
    <lineage>
        <taxon>Eukaryota</taxon>
        <taxon>Metazoa</taxon>
        <taxon>Ecdysozoa</taxon>
        <taxon>Arthropoda</taxon>
        <taxon>Hexapoda</taxon>
        <taxon>Insecta</taxon>
        <taxon>Pterygota</taxon>
        <taxon>Neoptera</taxon>
        <taxon>Endopterygota</taxon>
        <taxon>Lepidoptera</taxon>
        <taxon>Glossata</taxon>
        <taxon>Ditrysia</taxon>
        <taxon>Papilionoidea</taxon>
        <taxon>Nymphalidae</taxon>
        <taxon>Satyrinae</taxon>
        <taxon>Satyrini</taxon>
        <taxon>Parargina</taxon>
        <taxon>Pararge</taxon>
    </lineage>
</organism>
<dbReference type="AlphaFoldDB" id="S4NT52"/>
<accession>S4NT52</accession>
<reference evidence="2" key="2">
    <citation type="submission" date="2013-05" db="EMBL/GenBank/DDBJ databases">
        <authorList>
            <person name="Carter J.-M."/>
            <person name="Baker S.C."/>
            <person name="Pink R."/>
            <person name="Carter D.R.F."/>
            <person name="Collins A."/>
            <person name="Tomlin J."/>
            <person name="Gibbs M."/>
            <person name="Breuker C.J."/>
        </authorList>
    </citation>
    <scope>NUCLEOTIDE SEQUENCE</scope>
    <source>
        <tissue evidence="2">Ovary</tissue>
    </source>
</reference>
<sequence>MMSQKNCQEGPAITTSSSTNNYSKTPLNTMTLHQALSQLLPSSLNQNNVHENNQTNSASSVSSQVLHIVKNTNGNQLSQNSVISNSNTPVLHIVNKGASTNSTSNANSGQ</sequence>
<proteinExistence type="predicted"/>
<feature type="compositionally biased region" description="Low complexity" evidence="1">
    <location>
        <begin position="32"/>
        <end position="56"/>
    </location>
</feature>
<feature type="non-terminal residue" evidence="2">
    <location>
        <position position="110"/>
    </location>
</feature>
<evidence type="ECO:0000313" key="2">
    <source>
        <dbReference type="EMBL" id="JAA81961.1"/>
    </source>
</evidence>
<evidence type="ECO:0000256" key="1">
    <source>
        <dbReference type="SAM" id="MobiDB-lite"/>
    </source>
</evidence>
<feature type="compositionally biased region" description="Low complexity" evidence="1">
    <location>
        <begin position="14"/>
        <end position="25"/>
    </location>
</feature>
<reference evidence="2" key="1">
    <citation type="journal article" date="2013" name="BMC Genomics">
        <title>Unscrambling butterfly oogenesis.</title>
        <authorList>
            <person name="Carter J.M."/>
            <person name="Baker S.C."/>
            <person name="Pink R."/>
            <person name="Carter D.R."/>
            <person name="Collins A."/>
            <person name="Tomlin J."/>
            <person name="Gibbs M."/>
            <person name="Breuker C.J."/>
        </authorList>
    </citation>
    <scope>NUCLEOTIDE SEQUENCE</scope>
    <source>
        <tissue evidence="2">Ovary</tissue>
    </source>
</reference>
<feature type="region of interest" description="Disordered" evidence="1">
    <location>
        <begin position="1"/>
        <end position="67"/>
    </location>
</feature>
<name>S4NT52_9NEOP</name>